<reference evidence="3 4" key="1">
    <citation type="submission" date="2024-09" db="EMBL/GenBank/DDBJ databases">
        <title>Chromosome-scale assembly of Riccia fluitans.</title>
        <authorList>
            <person name="Paukszto L."/>
            <person name="Sawicki J."/>
            <person name="Karawczyk K."/>
            <person name="Piernik-Szablinska J."/>
            <person name="Szczecinska M."/>
            <person name="Mazdziarz M."/>
        </authorList>
    </citation>
    <scope>NUCLEOTIDE SEQUENCE [LARGE SCALE GENOMIC DNA]</scope>
    <source>
        <strain evidence="3">Rf_01</strain>
        <tissue evidence="3">Aerial parts of the thallus</tissue>
    </source>
</reference>
<proteinExistence type="predicted"/>
<dbReference type="EMBL" id="JBHFFA010000002">
    <property type="protein sequence ID" value="KAL2642328.1"/>
    <property type="molecule type" value="Genomic_DNA"/>
</dbReference>
<sequence>MPPRRRPRRGGRGRADRNDRNDAASDEEVTPALAVTRGRRARERDRPAVRSVRPQRGQPVEDVTDSEEPPPAPPVAPAGAPAGDPQVHEGPSLVPHQITPDAELYLKWGWVLNEDIQPTLDAIDDRDIVKLGLVQLLGQEFHQPHFAACLEFIRTYDLDTHHGTVGGREVSLTPQVMRDAFGLRQGIKHFDVKIRHMKILDWFPHRDDVRRPYFARECARGMEWAAFFQLVNMVLLPRRRVKCVSAHFALYVQACLDGPAEDDWDLAPFVRETLHLELIAVKKHLQATTHARYLETWIGVPLTSILAWVEVIDPAEALTQAQPAPTRVVVQENVITQRVMETLAANSQQPPEELVHEVTALEARRANLEATLTRMGSVEDPRPRPIQPEVPRQKVLILDLNGLLLRLCKGVAEAERAREFGHLPVSPIGSRMVYIPRVGVSSFLAEVATDFTLIIWTSRTSRNTHLLLKDMEERGFMPRRFFQTHVSRHFVV</sequence>
<dbReference type="Pfam" id="PF03031">
    <property type="entry name" value="NIF"/>
    <property type="match status" value="1"/>
</dbReference>
<organism evidence="3 4">
    <name type="scientific">Riccia fluitans</name>
    <dbReference type="NCBI Taxonomy" id="41844"/>
    <lineage>
        <taxon>Eukaryota</taxon>
        <taxon>Viridiplantae</taxon>
        <taxon>Streptophyta</taxon>
        <taxon>Embryophyta</taxon>
        <taxon>Marchantiophyta</taxon>
        <taxon>Marchantiopsida</taxon>
        <taxon>Marchantiidae</taxon>
        <taxon>Marchantiales</taxon>
        <taxon>Ricciaceae</taxon>
        <taxon>Riccia</taxon>
    </lineage>
</organism>
<evidence type="ECO:0000259" key="2">
    <source>
        <dbReference type="PROSITE" id="PS50969"/>
    </source>
</evidence>
<dbReference type="AlphaFoldDB" id="A0ABD1Z3H9"/>
<comment type="caution">
    <text evidence="3">The sequence shown here is derived from an EMBL/GenBank/DDBJ whole genome shotgun (WGS) entry which is preliminary data.</text>
</comment>
<dbReference type="Proteomes" id="UP001605036">
    <property type="component" value="Unassembled WGS sequence"/>
</dbReference>
<dbReference type="InterPro" id="IPR036412">
    <property type="entry name" value="HAD-like_sf"/>
</dbReference>
<keyword evidence="4" id="KW-1185">Reference proteome</keyword>
<protein>
    <recommendedName>
        <fullName evidence="2">FCP1 homology domain-containing protein</fullName>
    </recommendedName>
</protein>
<dbReference type="InterPro" id="IPR023214">
    <property type="entry name" value="HAD_sf"/>
</dbReference>
<dbReference type="SUPFAM" id="SSF56784">
    <property type="entry name" value="HAD-like"/>
    <property type="match status" value="1"/>
</dbReference>
<feature type="region of interest" description="Disordered" evidence="1">
    <location>
        <begin position="1"/>
        <end position="95"/>
    </location>
</feature>
<feature type="compositionally biased region" description="Basic and acidic residues" evidence="1">
    <location>
        <begin position="13"/>
        <end position="23"/>
    </location>
</feature>
<evidence type="ECO:0000256" key="1">
    <source>
        <dbReference type="SAM" id="MobiDB-lite"/>
    </source>
</evidence>
<evidence type="ECO:0000313" key="4">
    <source>
        <dbReference type="Proteomes" id="UP001605036"/>
    </source>
</evidence>
<dbReference type="PROSITE" id="PS50969">
    <property type="entry name" value="FCP1"/>
    <property type="match status" value="1"/>
</dbReference>
<gene>
    <name evidence="3" type="ORF">R1flu_009915</name>
</gene>
<dbReference type="InterPro" id="IPR004274">
    <property type="entry name" value="FCP1_dom"/>
</dbReference>
<dbReference type="Gene3D" id="3.40.50.1000">
    <property type="entry name" value="HAD superfamily/HAD-like"/>
    <property type="match status" value="1"/>
</dbReference>
<evidence type="ECO:0000313" key="3">
    <source>
        <dbReference type="EMBL" id="KAL2642328.1"/>
    </source>
</evidence>
<name>A0ABD1Z3H9_9MARC</name>
<accession>A0ABD1Z3H9</accession>
<feature type="compositionally biased region" description="Basic residues" evidence="1">
    <location>
        <begin position="1"/>
        <end position="12"/>
    </location>
</feature>
<feature type="domain" description="FCP1 homology" evidence="2">
    <location>
        <begin position="389"/>
        <end position="492"/>
    </location>
</feature>